<dbReference type="PANTHER" id="PTHR33975">
    <property type="entry name" value="MYELIN-ASSOCIATED OLIGODENDROCYTE BASIC PROTEIN"/>
    <property type="match status" value="1"/>
</dbReference>
<dbReference type="InterPro" id="IPR010903">
    <property type="entry name" value="DUF1517"/>
</dbReference>
<dbReference type="AlphaFoldDB" id="A0A7S1TLM2"/>
<name>A0A7S1TLM2_9RHOD</name>
<feature type="transmembrane region" description="Helical" evidence="2">
    <location>
        <begin position="154"/>
        <end position="178"/>
    </location>
</feature>
<dbReference type="PIRSF" id="PIRSF037221">
    <property type="entry name" value="DUF1517"/>
    <property type="match status" value="1"/>
</dbReference>
<dbReference type="InterPro" id="IPR053023">
    <property type="entry name" value="FLAP_modulator"/>
</dbReference>
<protein>
    <recommendedName>
        <fullName evidence="4">DUF1517 domain-containing protein</fullName>
    </recommendedName>
</protein>
<feature type="region of interest" description="Disordered" evidence="1">
    <location>
        <begin position="97"/>
        <end position="124"/>
    </location>
</feature>
<dbReference type="PANTHER" id="PTHR33975:SF2">
    <property type="entry name" value="MYELIN-ASSOCIATED OLIGODENDROCYTE BASIC PROTEIN"/>
    <property type="match status" value="1"/>
</dbReference>
<feature type="transmembrane region" description="Helical" evidence="2">
    <location>
        <begin position="71"/>
        <end position="91"/>
    </location>
</feature>
<keyword evidence="2" id="KW-0472">Membrane</keyword>
<proteinExistence type="predicted"/>
<feature type="compositionally biased region" description="Polar residues" evidence="1">
    <location>
        <begin position="108"/>
        <end position="118"/>
    </location>
</feature>
<keyword evidence="2" id="KW-1133">Transmembrane helix</keyword>
<keyword evidence="2" id="KW-0812">Transmembrane</keyword>
<organism evidence="3">
    <name type="scientific">Erythrolobus australicus</name>
    <dbReference type="NCBI Taxonomy" id="1077150"/>
    <lineage>
        <taxon>Eukaryota</taxon>
        <taxon>Rhodophyta</taxon>
        <taxon>Bangiophyceae</taxon>
        <taxon>Porphyridiales</taxon>
        <taxon>Porphyridiaceae</taxon>
        <taxon>Erythrolobus</taxon>
    </lineage>
</organism>
<dbReference type="EMBL" id="HBGI01001686">
    <property type="protein sequence ID" value="CAD9239354.1"/>
    <property type="molecule type" value="Transcribed_RNA"/>
</dbReference>
<evidence type="ECO:0000256" key="2">
    <source>
        <dbReference type="SAM" id="Phobius"/>
    </source>
</evidence>
<evidence type="ECO:0000256" key="1">
    <source>
        <dbReference type="SAM" id="MobiDB-lite"/>
    </source>
</evidence>
<accession>A0A7S1TLM2</accession>
<dbReference type="Pfam" id="PF07466">
    <property type="entry name" value="DUF1517"/>
    <property type="match status" value="1"/>
</dbReference>
<gene>
    <name evidence="3" type="ORF">EAUS1353_LOCUS1092</name>
</gene>
<sequence length="386" mass="40852">MAAAAFGFAPAVVTTGAVSGRGAACALRARLPTRRAGRHAEVVGVRMAATAEEDAKKGAMMTRVVRKMQDAAKRVAVTAAVLATVIVLSGVDPSAAAQTGGGRVGGSNFRSSPPQSRSVPAAPSAQYAPPPVIVAPTPYSPFSPFGGGMFFSPMIVPLGGGGSFFTLMLFLAFAAFLFNSVQSRSMDSELEDAFDPPVQLTTVKVGMLSTAEELKRDLERMGRFADTSTSRGLHQALQDTVLALVRNPDYWVYGSTTGARTGRMSAIENEFEEASMAERVKLREETLSNVNSVQRNKPDSPFTMRNEGLPSEFIVVSLIVAAGGNGLAEMPAQINSAEDMRRALLALGSVSSENLQALEIIWAPQGQGESLSRAEMLLDHPELRSL</sequence>
<evidence type="ECO:0000313" key="3">
    <source>
        <dbReference type="EMBL" id="CAD9239354.1"/>
    </source>
</evidence>
<reference evidence="3" key="1">
    <citation type="submission" date="2021-01" db="EMBL/GenBank/DDBJ databases">
        <authorList>
            <person name="Corre E."/>
            <person name="Pelletier E."/>
            <person name="Niang G."/>
            <person name="Scheremetjew M."/>
            <person name="Finn R."/>
            <person name="Kale V."/>
            <person name="Holt S."/>
            <person name="Cochrane G."/>
            <person name="Meng A."/>
            <person name="Brown T."/>
            <person name="Cohen L."/>
        </authorList>
    </citation>
    <scope>NUCLEOTIDE SEQUENCE</scope>
    <source>
        <strain evidence="3">CCMP3124</strain>
    </source>
</reference>
<evidence type="ECO:0008006" key="4">
    <source>
        <dbReference type="Google" id="ProtNLM"/>
    </source>
</evidence>